<protein>
    <submittedName>
        <fullName evidence="1">Uncharacterized protein</fullName>
    </submittedName>
</protein>
<evidence type="ECO:0000313" key="2">
    <source>
        <dbReference type="Proteomes" id="UP000299102"/>
    </source>
</evidence>
<gene>
    <name evidence="1" type="ORF">EVAR_63901_1</name>
</gene>
<reference evidence="1 2" key="1">
    <citation type="journal article" date="2019" name="Commun. Biol.">
        <title>The bagworm genome reveals a unique fibroin gene that provides high tensile strength.</title>
        <authorList>
            <person name="Kono N."/>
            <person name="Nakamura H."/>
            <person name="Ohtoshi R."/>
            <person name="Tomita M."/>
            <person name="Numata K."/>
            <person name="Arakawa K."/>
        </authorList>
    </citation>
    <scope>NUCLEOTIDE SEQUENCE [LARGE SCALE GENOMIC DNA]</scope>
</reference>
<comment type="caution">
    <text evidence="1">The sequence shown here is derived from an EMBL/GenBank/DDBJ whole genome shotgun (WGS) entry which is preliminary data.</text>
</comment>
<dbReference type="EMBL" id="BGZK01001963">
    <property type="protein sequence ID" value="GBP88879.1"/>
    <property type="molecule type" value="Genomic_DNA"/>
</dbReference>
<dbReference type="AlphaFoldDB" id="A0A4C1ZPP9"/>
<name>A0A4C1ZPP9_EUMVA</name>
<sequence>MCGDGAGSRGDDESDTQCAREHIKTDGSPKHVKREGVSKSMWLKVSVSYGHAISNRQENVMQTSSDSMSCVSIHSPLSLTVTFWVVGHKGKSFQFKRHNSRFVYETPRHASSEYHMTSRRALETSFDRHNDV</sequence>
<accession>A0A4C1ZPP9</accession>
<organism evidence="1 2">
    <name type="scientific">Eumeta variegata</name>
    <name type="common">Bagworm moth</name>
    <name type="synonym">Eumeta japonica</name>
    <dbReference type="NCBI Taxonomy" id="151549"/>
    <lineage>
        <taxon>Eukaryota</taxon>
        <taxon>Metazoa</taxon>
        <taxon>Ecdysozoa</taxon>
        <taxon>Arthropoda</taxon>
        <taxon>Hexapoda</taxon>
        <taxon>Insecta</taxon>
        <taxon>Pterygota</taxon>
        <taxon>Neoptera</taxon>
        <taxon>Endopterygota</taxon>
        <taxon>Lepidoptera</taxon>
        <taxon>Glossata</taxon>
        <taxon>Ditrysia</taxon>
        <taxon>Tineoidea</taxon>
        <taxon>Psychidae</taxon>
        <taxon>Oiketicinae</taxon>
        <taxon>Eumeta</taxon>
    </lineage>
</organism>
<keyword evidence="2" id="KW-1185">Reference proteome</keyword>
<proteinExistence type="predicted"/>
<dbReference type="Proteomes" id="UP000299102">
    <property type="component" value="Unassembled WGS sequence"/>
</dbReference>
<evidence type="ECO:0000313" key="1">
    <source>
        <dbReference type="EMBL" id="GBP88879.1"/>
    </source>
</evidence>